<dbReference type="GO" id="GO:0006281">
    <property type="term" value="P:DNA repair"/>
    <property type="evidence" value="ECO:0007669"/>
    <property type="project" value="TreeGrafter"/>
</dbReference>
<sequence length="226" mass="25557">MVMERKYGIMSYKLAIFDMDGTILDTLEDLESSLNFALTEAGFPVRKREDVRRFLGNGMQRLIELAVPSDCPEEKKTKILERFKEHYKIHCADRTKPYDGITELLQDLRKSGCRTAVVSNKGDFAVQELNQQYFAGLMDCAIGEKEGVRKKPAPDSVNEVLKKLQIDRQDAVYIGDSEVDIHTAKNAGMDCIIVSWGFRERDFLTAQGAELIVDSAEELERQILGA</sequence>
<dbReference type="SFLD" id="SFLDG01129">
    <property type="entry name" value="C1.5:_HAD__Beta-PGM__Phosphata"/>
    <property type="match status" value="1"/>
</dbReference>
<proteinExistence type="predicted"/>
<dbReference type="InterPro" id="IPR050155">
    <property type="entry name" value="HAD-like_hydrolase_sf"/>
</dbReference>
<dbReference type="InterPro" id="IPR023214">
    <property type="entry name" value="HAD_sf"/>
</dbReference>
<name>C6LDY3_9FIRM</name>
<dbReference type="SFLD" id="SFLDG01135">
    <property type="entry name" value="C1.5.6:_HAD__Beta-PGM__Phospha"/>
    <property type="match status" value="1"/>
</dbReference>
<dbReference type="InterPro" id="IPR041492">
    <property type="entry name" value="HAD_2"/>
</dbReference>
<dbReference type="Pfam" id="PF13419">
    <property type="entry name" value="HAD_2"/>
    <property type="match status" value="1"/>
</dbReference>
<dbReference type="GO" id="GO:0008967">
    <property type="term" value="F:phosphoglycolate phosphatase activity"/>
    <property type="evidence" value="ECO:0007669"/>
    <property type="project" value="TreeGrafter"/>
</dbReference>
<dbReference type="NCBIfam" id="TIGR01549">
    <property type="entry name" value="HAD-SF-IA-v1"/>
    <property type="match status" value="1"/>
</dbReference>
<evidence type="ECO:0000313" key="1">
    <source>
        <dbReference type="EMBL" id="EET61187.1"/>
    </source>
</evidence>
<dbReference type="SFLD" id="SFLDS00003">
    <property type="entry name" value="Haloacid_Dehalogenase"/>
    <property type="match status" value="1"/>
</dbReference>
<dbReference type="Proteomes" id="UP000005561">
    <property type="component" value="Unassembled WGS sequence"/>
</dbReference>
<dbReference type="FunFam" id="3.40.50.1000:FF:000022">
    <property type="entry name" value="Phosphoglycolate phosphatase"/>
    <property type="match status" value="1"/>
</dbReference>
<dbReference type="Gene3D" id="1.10.150.240">
    <property type="entry name" value="Putative phosphatase, domain 2"/>
    <property type="match status" value="1"/>
</dbReference>
<evidence type="ECO:0000313" key="2">
    <source>
        <dbReference type="Proteomes" id="UP000005561"/>
    </source>
</evidence>
<dbReference type="InterPro" id="IPR006439">
    <property type="entry name" value="HAD-SF_hydro_IA"/>
</dbReference>
<dbReference type="eggNOG" id="COG0546">
    <property type="taxonomic scope" value="Bacteria"/>
</dbReference>
<dbReference type="InterPro" id="IPR023198">
    <property type="entry name" value="PGP-like_dom2"/>
</dbReference>
<reference evidence="1" key="1">
    <citation type="submission" date="2009-07" db="EMBL/GenBank/DDBJ databases">
        <authorList>
            <person name="Weinstock G."/>
            <person name="Sodergren E."/>
            <person name="Clifton S."/>
            <person name="Fulton L."/>
            <person name="Fulton B."/>
            <person name="Courtney L."/>
            <person name="Fronick C."/>
            <person name="Harrison M."/>
            <person name="Strong C."/>
            <person name="Farmer C."/>
            <person name="Delahaunty K."/>
            <person name="Markovic C."/>
            <person name="Hall O."/>
            <person name="Minx P."/>
            <person name="Tomlinson C."/>
            <person name="Mitreva M."/>
            <person name="Nelson J."/>
            <person name="Hou S."/>
            <person name="Wollam A."/>
            <person name="Pepin K.H."/>
            <person name="Johnson M."/>
            <person name="Bhonagiri V."/>
            <person name="Nash W.E."/>
            <person name="Warren W."/>
            <person name="Chinwalla A."/>
            <person name="Mardis E.R."/>
            <person name="Wilson R.K."/>
        </authorList>
    </citation>
    <scope>NUCLEOTIDE SEQUENCE [LARGE SCALE GENOMIC DNA]</scope>
    <source>
        <strain evidence="1">DSM 14469</strain>
    </source>
</reference>
<dbReference type="NCBIfam" id="TIGR01509">
    <property type="entry name" value="HAD-SF-IA-v3"/>
    <property type="match status" value="1"/>
</dbReference>
<dbReference type="EMBL" id="ACCL02000007">
    <property type="protein sequence ID" value="EET61187.1"/>
    <property type="molecule type" value="Genomic_DNA"/>
</dbReference>
<dbReference type="Gene3D" id="3.40.50.1000">
    <property type="entry name" value="HAD superfamily/HAD-like"/>
    <property type="match status" value="1"/>
</dbReference>
<dbReference type="PANTHER" id="PTHR43434:SF1">
    <property type="entry name" value="PHOSPHOGLYCOLATE PHOSPHATASE"/>
    <property type="match status" value="1"/>
</dbReference>
<protein>
    <submittedName>
        <fullName evidence="1">Phosphoglycolate phosphatase, bacterial</fullName>
    </submittedName>
</protein>
<dbReference type="InterPro" id="IPR036412">
    <property type="entry name" value="HAD-like_sf"/>
</dbReference>
<dbReference type="SUPFAM" id="SSF56784">
    <property type="entry name" value="HAD-like"/>
    <property type="match status" value="1"/>
</dbReference>
<dbReference type="AlphaFoldDB" id="C6LDY3"/>
<gene>
    <name evidence="1" type="ORF">BRYFOR_06832</name>
</gene>
<dbReference type="STRING" id="168384.SAMN05660368_01146"/>
<dbReference type="GO" id="GO:0005829">
    <property type="term" value="C:cytosol"/>
    <property type="evidence" value="ECO:0007669"/>
    <property type="project" value="TreeGrafter"/>
</dbReference>
<keyword evidence="2" id="KW-1185">Reference proteome</keyword>
<dbReference type="PANTHER" id="PTHR43434">
    <property type="entry name" value="PHOSPHOGLYCOLATE PHOSPHATASE"/>
    <property type="match status" value="1"/>
</dbReference>
<comment type="caution">
    <text evidence="1">The sequence shown here is derived from an EMBL/GenBank/DDBJ whole genome shotgun (WGS) entry which is preliminary data.</text>
</comment>
<accession>C6LDY3</accession>
<organism evidence="1 2">
    <name type="scientific">Marvinbryantia formatexigens DSM 14469</name>
    <dbReference type="NCBI Taxonomy" id="478749"/>
    <lineage>
        <taxon>Bacteria</taxon>
        <taxon>Bacillati</taxon>
        <taxon>Bacillota</taxon>
        <taxon>Clostridia</taxon>
        <taxon>Lachnospirales</taxon>
        <taxon>Lachnospiraceae</taxon>
        <taxon>Marvinbryantia</taxon>
    </lineage>
</organism>